<dbReference type="InterPro" id="IPR023209">
    <property type="entry name" value="DAO"/>
</dbReference>
<gene>
    <name evidence="7" type="ORF">HGUI_00175</name>
</gene>
<dbReference type="Gene3D" id="3.40.50.720">
    <property type="entry name" value="NAD(P)-binding Rossmann-like Domain"/>
    <property type="match status" value="1"/>
</dbReference>
<keyword evidence="3" id="KW-0285">Flavoprotein</keyword>
<comment type="cofactor">
    <cofactor evidence="1">
        <name>FAD</name>
        <dbReference type="ChEBI" id="CHEBI:57692"/>
    </cofactor>
</comment>
<dbReference type="Pfam" id="PF01266">
    <property type="entry name" value="DAO"/>
    <property type="match status" value="1"/>
</dbReference>
<evidence type="ECO:0000256" key="5">
    <source>
        <dbReference type="ARBA" id="ARBA00023002"/>
    </source>
</evidence>
<dbReference type="GO" id="GO:0003884">
    <property type="term" value="F:D-amino-acid oxidase activity"/>
    <property type="evidence" value="ECO:0007669"/>
    <property type="project" value="InterPro"/>
</dbReference>
<keyword evidence="8" id="KW-1185">Reference proteome</keyword>
<comment type="similarity">
    <text evidence="2">Belongs to the DAMOX/DASOX family.</text>
</comment>
<dbReference type="InterPro" id="IPR006076">
    <property type="entry name" value="FAD-dep_OxRdtase"/>
</dbReference>
<protein>
    <recommendedName>
        <fullName evidence="6">FAD dependent oxidoreductase domain-containing protein</fullName>
    </recommendedName>
</protein>
<dbReference type="OrthoDB" id="2015447at2759"/>
<dbReference type="Gene3D" id="3.30.9.10">
    <property type="entry name" value="D-Amino Acid Oxidase, subunit A, domain 2"/>
    <property type="match status" value="1"/>
</dbReference>
<reference evidence="8" key="1">
    <citation type="submission" date="2016-11" db="EMBL/GenBank/DDBJ databases">
        <authorList>
            <person name="Guldener U."/>
        </authorList>
    </citation>
    <scope>NUCLEOTIDE SEQUENCE [LARGE SCALE GENOMIC DNA]</scope>
</reference>
<evidence type="ECO:0000256" key="1">
    <source>
        <dbReference type="ARBA" id="ARBA00001974"/>
    </source>
</evidence>
<evidence type="ECO:0000313" key="8">
    <source>
        <dbReference type="Proteomes" id="UP000183365"/>
    </source>
</evidence>
<evidence type="ECO:0000256" key="2">
    <source>
        <dbReference type="ARBA" id="ARBA00006730"/>
    </source>
</evidence>
<accession>A0A1L0CT94</accession>
<dbReference type="PANTHER" id="PTHR11530">
    <property type="entry name" value="D-AMINO ACID OXIDASE"/>
    <property type="match status" value="1"/>
</dbReference>
<name>A0A1L0CT94_9ASCO</name>
<dbReference type="PANTHER" id="PTHR11530:SF26">
    <property type="entry name" value="FAD DEPENDENT OXIDOREDUCTASE SUPERFAMILY (AFU_ORTHOLOGUE AFUA_5G13940)"/>
    <property type="match status" value="1"/>
</dbReference>
<evidence type="ECO:0000259" key="6">
    <source>
        <dbReference type="Pfam" id="PF01266"/>
    </source>
</evidence>
<evidence type="ECO:0000256" key="4">
    <source>
        <dbReference type="ARBA" id="ARBA00022827"/>
    </source>
</evidence>
<dbReference type="GO" id="GO:0019478">
    <property type="term" value="P:D-amino acid catabolic process"/>
    <property type="evidence" value="ECO:0007669"/>
    <property type="project" value="TreeGrafter"/>
</dbReference>
<dbReference type="VEuPathDB" id="FungiDB:HGUI_00175"/>
<proteinExistence type="inferred from homology"/>
<dbReference type="GO" id="GO:0005737">
    <property type="term" value="C:cytoplasm"/>
    <property type="evidence" value="ECO:0007669"/>
    <property type="project" value="TreeGrafter"/>
</dbReference>
<organism evidence="7 8">
    <name type="scientific">Hanseniaspora guilliermondii</name>
    <dbReference type="NCBI Taxonomy" id="56406"/>
    <lineage>
        <taxon>Eukaryota</taxon>
        <taxon>Fungi</taxon>
        <taxon>Dikarya</taxon>
        <taxon>Ascomycota</taxon>
        <taxon>Saccharomycotina</taxon>
        <taxon>Saccharomycetes</taxon>
        <taxon>Saccharomycodales</taxon>
        <taxon>Saccharomycodaceae</taxon>
        <taxon>Hanseniaspora</taxon>
    </lineage>
</organism>
<dbReference type="AlphaFoldDB" id="A0A1L0CT94"/>
<keyword evidence="5" id="KW-0560">Oxidoreductase</keyword>
<sequence length="424" mass="48673">MTKDKVTERSVVIVGSGIIGLSVLYRLIEEIESKPLSNIHYSINVVTTIDKELLCHYNTADVIFDQEIASVYAGAHQRPFPTEYINGDKKITYQRRESLYTKETFEYILDKLQHNKDWKNFTYDTTIQLCRGYDLIKKASEAYQNFNDGYNESNLKNFIKDDNSLDESIVPKLIQNSLDMICSYDTYVVNTPRFLRFLYNYCCSRSKTISNIDLAFHFNQEIKYLENAVDFSLNVKPLIVNCTGKGTIQWNKEATLCSTYLPIRGQTLLISVPDNVVYRKFAKNTVTFQDGGKWSFVINRPLPKAHKNFGKKLYFIIGGTKQSNSLDKNISNEDLNYVLNNAKMIYPKLFKDGEWQLERVNVGFRPGSKIGSVVNLEHKARIDKKTYYPVINCYGFAGYGVECSFGAANHVLALINRAFREANL</sequence>
<evidence type="ECO:0000256" key="3">
    <source>
        <dbReference type="ARBA" id="ARBA00022630"/>
    </source>
</evidence>
<keyword evidence="4" id="KW-0274">FAD</keyword>
<dbReference type="GO" id="GO:0071949">
    <property type="term" value="F:FAD binding"/>
    <property type="evidence" value="ECO:0007669"/>
    <property type="project" value="InterPro"/>
</dbReference>
<dbReference type="EMBL" id="FQNF01000002">
    <property type="protein sequence ID" value="SGZ37975.1"/>
    <property type="molecule type" value="Genomic_DNA"/>
</dbReference>
<dbReference type="Proteomes" id="UP000183365">
    <property type="component" value="Unassembled WGS sequence"/>
</dbReference>
<feature type="domain" description="FAD dependent oxidoreductase" evidence="6">
    <location>
        <begin position="11"/>
        <end position="411"/>
    </location>
</feature>
<evidence type="ECO:0000313" key="7">
    <source>
        <dbReference type="EMBL" id="SGZ37975.1"/>
    </source>
</evidence>
<dbReference type="SUPFAM" id="SSF54373">
    <property type="entry name" value="FAD-linked reductases, C-terminal domain"/>
    <property type="match status" value="1"/>
</dbReference>